<evidence type="ECO:0000256" key="2">
    <source>
        <dbReference type="ARBA" id="ARBA00023125"/>
    </source>
</evidence>
<comment type="similarity">
    <text evidence="1">Belongs to the 'phage' integrase family.</text>
</comment>
<protein>
    <recommendedName>
        <fullName evidence="3">Integrase SAM-like N-terminal domain-containing protein</fullName>
    </recommendedName>
</protein>
<dbReference type="EMBL" id="JACRTP010000009">
    <property type="protein sequence ID" value="MBC8629876.1"/>
    <property type="molecule type" value="Genomic_DNA"/>
</dbReference>
<dbReference type="Pfam" id="PF14659">
    <property type="entry name" value="Phage_int_SAM_3"/>
    <property type="match status" value="1"/>
</dbReference>
<keyword evidence="2" id="KW-0238">DNA-binding</keyword>
<dbReference type="Proteomes" id="UP000661649">
    <property type="component" value="Unassembled WGS sequence"/>
</dbReference>
<evidence type="ECO:0000256" key="1">
    <source>
        <dbReference type="ARBA" id="ARBA00008857"/>
    </source>
</evidence>
<organism evidence="4 5">
    <name type="scientific">Blautia stercoris</name>
    <dbReference type="NCBI Taxonomy" id="871664"/>
    <lineage>
        <taxon>Bacteria</taxon>
        <taxon>Bacillati</taxon>
        <taxon>Bacillota</taxon>
        <taxon>Clostridia</taxon>
        <taxon>Lachnospirales</taxon>
        <taxon>Lachnospiraceae</taxon>
        <taxon>Blautia</taxon>
    </lineage>
</organism>
<evidence type="ECO:0000313" key="4">
    <source>
        <dbReference type="EMBL" id="MBC8629876.1"/>
    </source>
</evidence>
<feature type="domain" description="Integrase SAM-like N-terminal" evidence="3">
    <location>
        <begin position="66"/>
        <end position="117"/>
    </location>
</feature>
<dbReference type="Gene3D" id="1.10.150.130">
    <property type="match status" value="1"/>
</dbReference>
<dbReference type="InterPro" id="IPR010998">
    <property type="entry name" value="Integrase_recombinase_N"/>
</dbReference>
<proteinExistence type="inferred from homology"/>
<evidence type="ECO:0000313" key="5">
    <source>
        <dbReference type="Proteomes" id="UP000661649"/>
    </source>
</evidence>
<name>A0ABR7PEN7_9FIRM</name>
<comment type="caution">
    <text evidence="4">The sequence shown here is derived from an EMBL/GenBank/DDBJ whole genome shotgun (WGS) entry which is preliminary data.</text>
</comment>
<evidence type="ECO:0000259" key="3">
    <source>
        <dbReference type="Pfam" id="PF14659"/>
    </source>
</evidence>
<dbReference type="InterPro" id="IPR004107">
    <property type="entry name" value="Integrase_SAM-like_N"/>
</dbReference>
<gene>
    <name evidence="4" type="ORF">H8712_14925</name>
</gene>
<accession>A0ABR7PEN7</accession>
<sequence length="117" mass="14225">MRTGQNIYKRKDGRWEARVFLGKKSNDRPHFKYLYASTYRKVLFSKNNHEKMLTLSNETTISTALFSDSAYKWLADSSRRWKPATYIKYKNFLEKYILPEWNTLYVREIQQDTYNNF</sequence>
<reference evidence="4 5" key="1">
    <citation type="submission" date="2020-08" db="EMBL/GenBank/DDBJ databases">
        <title>Genome public.</title>
        <authorList>
            <person name="Liu C."/>
            <person name="Sun Q."/>
        </authorList>
    </citation>
    <scope>NUCLEOTIDE SEQUENCE [LARGE SCALE GENOMIC DNA]</scope>
    <source>
        <strain evidence="4 5">3_YM_SP_D4_24.mj</strain>
    </source>
</reference>
<keyword evidence="5" id="KW-1185">Reference proteome</keyword>